<dbReference type="PANTHER" id="PTHR24422">
    <property type="entry name" value="CHEMOTAXIS PROTEIN METHYLTRANSFERASE"/>
    <property type="match status" value="1"/>
</dbReference>
<dbReference type="CDD" id="cd00075">
    <property type="entry name" value="HATPase"/>
    <property type="match status" value="1"/>
</dbReference>
<dbReference type="InterPro" id="IPR022641">
    <property type="entry name" value="CheR_N"/>
</dbReference>
<keyword evidence="3" id="KW-0489">Methyltransferase</keyword>
<dbReference type="EC" id="2.1.1.80" evidence="2"/>
<dbReference type="Proteomes" id="UP000655016">
    <property type="component" value="Unassembled WGS sequence"/>
</dbReference>
<feature type="domain" description="Histidine kinase" evidence="8">
    <location>
        <begin position="851"/>
        <end position="1077"/>
    </location>
</feature>
<evidence type="ECO:0000313" key="12">
    <source>
        <dbReference type="Proteomes" id="UP000655016"/>
    </source>
</evidence>
<sequence length="1086" mass="124573">MNTPATDIELISPQFPVVAIGTAASEIDTLIKIISSLPENSGMTFLIFEDLSLPQHENLTTLLATEAKIPVQEIVSTVELHVDNIYVIPNNNFLVMENGELIIKANNRSNRTTNFLDLFYNSIAHKYGTYAIGLLLYWPTLDGSAGLKKIKEMGGAAVSAVTKTGFALNKSTHEFIDYFTTPEKTAPTLLEIRSSYIVNHAYQQEENIVDQDSIFESIINVIVRRKGTNFHHYKNQTLRRRIAKRMVITKQETAERYLSLLKNNPAEQELLFSDILIPVTYFFRDIQFFESLSTIVFPSLIENLHGNELRIWSAGCATGEEVYSLAICLDEYLEKTGNKQITVKIFASDLLPRCIEKARTGIYTHQDLKNIDEARINKYFVKRESGYHVNNIIRDNCVFSVHDLTQDFPFSKIDFIICRNVLIYFDSELQNQILASFHYALRENGFLFLGKAESAYSAQSFFEAVEKKEKIYLRRNSESHFHPYIQLTGDHHIKNKIDTYSQNTGEKKFRKIVADILLEQYTPAAVLIREDFEIVHFHGDTSQFFQQPSGRPTFNVLNMVHEELRFALENTILKSRSDKKNFKVENIKVKHQNFATSFEAVYLPSDTELLLIIFYPRPLRKSTTDGDEKNNSKELVLLQEDFRQLSEEHQIYFEELRTTNEELLRRTDELQLLNEQLETAAEELRSNNKELSFTNDELRDRRSELWSMRNFYESIVKTIKEPLLIIDKNFIVHSANPAFYSYFRMKEGNTEGFSILDIGNSQWNTDELKENILKKISRSEPVENIKVQFDANGRKKTMLVTAATINESIPENLILLAFEDITDLEEANEILTAKNIELQQHSKALESFTAAASHNLLDPVRKIYMFGKKVIDSEKSLTETERHNLNRLLSTAANLNQLMEDLISYSKINFQERKFKKTDLNSILKKAINDLKPSINEKKAIIETDNLPPLRIIPLQIQVLFMHLISNAVKYCKPDIRPEVRVAASIPEPDEFKKLRADASTEYIKISVSDNGSGFDKEFETLVFDPFYKLQGNDQRYGTGLGLALAKQIISNHKGYISASSSPGVGTTIHIYLPLEVSFADVYSKN</sequence>
<dbReference type="Gene3D" id="1.10.155.10">
    <property type="entry name" value="Chemotaxis receptor methyltransferase CheR, N-terminal domain"/>
    <property type="match status" value="1"/>
</dbReference>
<evidence type="ECO:0000256" key="6">
    <source>
        <dbReference type="PROSITE-ProRule" id="PRU00050"/>
    </source>
</evidence>
<evidence type="ECO:0000259" key="9">
    <source>
        <dbReference type="PROSITE" id="PS50122"/>
    </source>
</evidence>
<gene>
    <name evidence="11" type="ORF">GCM10011518_42120</name>
</gene>
<keyword evidence="7" id="KW-0175">Coiled coil</keyword>
<dbReference type="InterPro" id="IPR036804">
    <property type="entry name" value="CheR_N_sf"/>
</dbReference>
<dbReference type="Gene3D" id="3.40.50.150">
    <property type="entry name" value="Vaccinia Virus protein VP39"/>
    <property type="match status" value="1"/>
</dbReference>
<keyword evidence="4" id="KW-0808">Transferase</keyword>
<dbReference type="InterPro" id="IPR005467">
    <property type="entry name" value="His_kinase_dom"/>
</dbReference>
<organism evidence="11 12">
    <name type="scientific">Flavobacterium limi</name>
    <dbReference type="NCBI Taxonomy" id="2045105"/>
    <lineage>
        <taxon>Bacteria</taxon>
        <taxon>Pseudomonadati</taxon>
        <taxon>Bacteroidota</taxon>
        <taxon>Flavobacteriia</taxon>
        <taxon>Flavobacteriales</taxon>
        <taxon>Flavobacteriaceae</taxon>
        <taxon>Flavobacterium</taxon>
    </lineage>
</organism>
<dbReference type="SMART" id="SM00138">
    <property type="entry name" value="MeTrc"/>
    <property type="match status" value="1"/>
</dbReference>
<evidence type="ECO:0000313" key="11">
    <source>
        <dbReference type="EMBL" id="GGF28374.1"/>
    </source>
</evidence>
<keyword evidence="12" id="KW-1185">Reference proteome</keyword>
<dbReference type="InterPro" id="IPR000673">
    <property type="entry name" value="Sig_transdc_resp-reg_Me-estase"/>
</dbReference>
<dbReference type="SUPFAM" id="SSF55785">
    <property type="entry name" value="PYP-like sensor domain (PAS domain)"/>
    <property type="match status" value="1"/>
</dbReference>
<dbReference type="PANTHER" id="PTHR24422:SF10">
    <property type="entry name" value="CHEMOTAXIS PROTEIN METHYLTRANSFERASE 2"/>
    <property type="match status" value="1"/>
</dbReference>
<evidence type="ECO:0000256" key="5">
    <source>
        <dbReference type="ARBA" id="ARBA00022691"/>
    </source>
</evidence>
<dbReference type="EMBL" id="BMKP01000013">
    <property type="protein sequence ID" value="GGF28374.1"/>
    <property type="molecule type" value="Genomic_DNA"/>
</dbReference>
<dbReference type="Gene3D" id="3.30.450.20">
    <property type="entry name" value="PAS domain"/>
    <property type="match status" value="1"/>
</dbReference>
<evidence type="ECO:0000256" key="3">
    <source>
        <dbReference type="ARBA" id="ARBA00022603"/>
    </source>
</evidence>
<dbReference type="PROSITE" id="PS50109">
    <property type="entry name" value="HIS_KIN"/>
    <property type="match status" value="1"/>
</dbReference>
<dbReference type="Pfam" id="PF01339">
    <property type="entry name" value="CheB_methylest"/>
    <property type="match status" value="1"/>
</dbReference>
<dbReference type="PRINTS" id="PR00996">
    <property type="entry name" value="CHERMTFRASE"/>
</dbReference>
<dbReference type="PROSITE" id="PS50122">
    <property type="entry name" value="CHEB"/>
    <property type="match status" value="1"/>
</dbReference>
<feature type="coiled-coil region" evidence="7">
    <location>
        <begin position="653"/>
        <end position="701"/>
    </location>
</feature>
<proteinExistence type="predicted"/>
<evidence type="ECO:0000256" key="7">
    <source>
        <dbReference type="SAM" id="Coils"/>
    </source>
</evidence>
<keyword evidence="5" id="KW-0949">S-adenosyl-L-methionine</keyword>
<dbReference type="SUPFAM" id="SSF47384">
    <property type="entry name" value="Homodimeric domain of signal transducing histidine kinase"/>
    <property type="match status" value="1"/>
</dbReference>
<comment type="catalytic activity">
    <reaction evidence="1">
        <text>L-glutamyl-[protein] + S-adenosyl-L-methionine = [protein]-L-glutamate 5-O-methyl ester + S-adenosyl-L-homocysteine</text>
        <dbReference type="Rhea" id="RHEA:24452"/>
        <dbReference type="Rhea" id="RHEA-COMP:10208"/>
        <dbReference type="Rhea" id="RHEA-COMP:10311"/>
        <dbReference type="ChEBI" id="CHEBI:29973"/>
        <dbReference type="ChEBI" id="CHEBI:57856"/>
        <dbReference type="ChEBI" id="CHEBI:59789"/>
        <dbReference type="ChEBI" id="CHEBI:82795"/>
        <dbReference type="EC" id="2.1.1.80"/>
    </reaction>
</comment>
<dbReference type="SUPFAM" id="SSF47757">
    <property type="entry name" value="Chemotaxis receptor methyltransferase CheR, N-terminal domain"/>
    <property type="match status" value="1"/>
</dbReference>
<protein>
    <recommendedName>
        <fullName evidence="2">protein-glutamate O-methyltransferase</fullName>
        <ecNumber evidence="2">2.1.1.80</ecNumber>
    </recommendedName>
</protein>
<feature type="domain" description="CheB-type methylesterase" evidence="9">
    <location>
        <begin position="11"/>
        <end position="159"/>
    </location>
</feature>
<dbReference type="SUPFAM" id="SSF55874">
    <property type="entry name" value="ATPase domain of HSP90 chaperone/DNA topoisomerase II/histidine kinase"/>
    <property type="match status" value="1"/>
</dbReference>
<dbReference type="SUPFAM" id="SSF53335">
    <property type="entry name" value="S-adenosyl-L-methionine-dependent methyltransferases"/>
    <property type="match status" value="1"/>
</dbReference>
<comment type="caution">
    <text evidence="11">The sequence shown here is derived from an EMBL/GenBank/DDBJ whole genome shotgun (WGS) entry which is preliminary data.</text>
</comment>
<dbReference type="Gene3D" id="1.10.287.130">
    <property type="match status" value="1"/>
</dbReference>
<accession>A0ABQ1UYI7</accession>
<dbReference type="NCBIfam" id="TIGR00229">
    <property type="entry name" value="sensory_box"/>
    <property type="match status" value="1"/>
</dbReference>
<evidence type="ECO:0000259" key="8">
    <source>
        <dbReference type="PROSITE" id="PS50109"/>
    </source>
</evidence>
<dbReference type="Pfam" id="PF01739">
    <property type="entry name" value="CheR"/>
    <property type="match status" value="1"/>
</dbReference>
<evidence type="ECO:0000259" key="10">
    <source>
        <dbReference type="PROSITE" id="PS50123"/>
    </source>
</evidence>
<name>A0ABQ1UYI7_9FLAO</name>
<dbReference type="InterPro" id="IPR000780">
    <property type="entry name" value="CheR_MeTrfase"/>
</dbReference>
<dbReference type="PROSITE" id="PS50123">
    <property type="entry name" value="CHER"/>
    <property type="match status" value="1"/>
</dbReference>
<evidence type="ECO:0000256" key="1">
    <source>
        <dbReference type="ARBA" id="ARBA00001541"/>
    </source>
</evidence>
<dbReference type="Gene3D" id="3.40.50.180">
    <property type="entry name" value="Methylesterase CheB, C-terminal domain"/>
    <property type="match status" value="1"/>
</dbReference>
<dbReference type="InterPro" id="IPR036890">
    <property type="entry name" value="HATPase_C_sf"/>
</dbReference>
<dbReference type="RefSeq" id="WP_163396423.1">
    <property type="nucleotide sequence ID" value="NZ_BMKP01000013.1"/>
</dbReference>
<dbReference type="InterPro" id="IPR029063">
    <property type="entry name" value="SAM-dependent_MTases_sf"/>
</dbReference>
<dbReference type="SUPFAM" id="SSF52738">
    <property type="entry name" value="Methylesterase CheB, C-terminal domain"/>
    <property type="match status" value="1"/>
</dbReference>
<dbReference type="Gene3D" id="3.30.565.10">
    <property type="entry name" value="Histidine kinase-like ATPase, C-terminal domain"/>
    <property type="match status" value="1"/>
</dbReference>
<evidence type="ECO:0000256" key="4">
    <source>
        <dbReference type="ARBA" id="ARBA00022679"/>
    </source>
</evidence>
<dbReference type="InterPro" id="IPR035965">
    <property type="entry name" value="PAS-like_dom_sf"/>
</dbReference>
<dbReference type="InterPro" id="IPR000014">
    <property type="entry name" value="PAS"/>
</dbReference>
<dbReference type="InterPro" id="IPR036097">
    <property type="entry name" value="HisK_dim/P_sf"/>
</dbReference>
<dbReference type="InterPro" id="IPR050903">
    <property type="entry name" value="Bact_Chemotaxis_MeTrfase"/>
</dbReference>
<evidence type="ECO:0000256" key="2">
    <source>
        <dbReference type="ARBA" id="ARBA00012534"/>
    </source>
</evidence>
<reference evidence="12" key="1">
    <citation type="journal article" date="2019" name="Int. J. Syst. Evol. Microbiol.">
        <title>The Global Catalogue of Microorganisms (GCM) 10K type strain sequencing project: providing services to taxonomists for standard genome sequencing and annotation.</title>
        <authorList>
            <consortium name="The Broad Institute Genomics Platform"/>
            <consortium name="The Broad Institute Genome Sequencing Center for Infectious Disease"/>
            <person name="Wu L."/>
            <person name="Ma J."/>
        </authorList>
    </citation>
    <scope>NUCLEOTIDE SEQUENCE [LARGE SCALE GENOMIC DNA]</scope>
    <source>
        <strain evidence="12">CGMCC 1.16060</strain>
    </source>
</reference>
<dbReference type="Pfam" id="PF02518">
    <property type="entry name" value="HATPase_c"/>
    <property type="match status" value="1"/>
</dbReference>
<dbReference type="InterPro" id="IPR003594">
    <property type="entry name" value="HATPase_dom"/>
</dbReference>
<dbReference type="Pfam" id="PF03705">
    <property type="entry name" value="CheR_N"/>
    <property type="match status" value="1"/>
</dbReference>
<dbReference type="InterPro" id="IPR035909">
    <property type="entry name" value="CheB_C"/>
</dbReference>
<dbReference type="InterPro" id="IPR022642">
    <property type="entry name" value="CheR_C"/>
</dbReference>
<dbReference type="SMART" id="SM00387">
    <property type="entry name" value="HATPase_c"/>
    <property type="match status" value="1"/>
</dbReference>
<comment type="caution">
    <text evidence="6">Lacks conserved residue(s) required for the propagation of feature annotation.</text>
</comment>
<feature type="domain" description="CheR-type methyltransferase" evidence="10">
    <location>
        <begin position="203"/>
        <end position="478"/>
    </location>
</feature>